<protein>
    <submittedName>
        <fullName evidence="7">APC family permease</fullName>
    </submittedName>
</protein>
<evidence type="ECO:0000313" key="8">
    <source>
        <dbReference type="Proteomes" id="UP001597231"/>
    </source>
</evidence>
<accession>A0ABW3U0H5</accession>
<gene>
    <name evidence="7" type="ORF">ACFQ38_16035</name>
</gene>
<evidence type="ECO:0000256" key="6">
    <source>
        <dbReference type="SAM" id="Phobius"/>
    </source>
</evidence>
<dbReference type="InterPro" id="IPR050367">
    <property type="entry name" value="APC_superfamily"/>
</dbReference>
<feature type="transmembrane region" description="Helical" evidence="6">
    <location>
        <begin position="110"/>
        <end position="134"/>
    </location>
</feature>
<evidence type="ECO:0000256" key="3">
    <source>
        <dbReference type="ARBA" id="ARBA00022692"/>
    </source>
</evidence>
<evidence type="ECO:0000256" key="4">
    <source>
        <dbReference type="ARBA" id="ARBA00022989"/>
    </source>
</evidence>
<evidence type="ECO:0000256" key="5">
    <source>
        <dbReference type="ARBA" id="ARBA00023136"/>
    </source>
</evidence>
<name>A0ABW3U0H5_9BACL</name>
<organism evidence="7 8">
    <name type="scientific">Sporosarcina contaminans</name>
    <dbReference type="NCBI Taxonomy" id="633403"/>
    <lineage>
        <taxon>Bacteria</taxon>
        <taxon>Bacillati</taxon>
        <taxon>Bacillota</taxon>
        <taxon>Bacilli</taxon>
        <taxon>Bacillales</taxon>
        <taxon>Caryophanaceae</taxon>
        <taxon>Sporosarcina</taxon>
    </lineage>
</organism>
<evidence type="ECO:0000256" key="1">
    <source>
        <dbReference type="ARBA" id="ARBA00004651"/>
    </source>
</evidence>
<keyword evidence="4 6" id="KW-1133">Transmembrane helix</keyword>
<dbReference type="PANTHER" id="PTHR42770:SF7">
    <property type="entry name" value="MEMBRANE PROTEIN"/>
    <property type="match status" value="1"/>
</dbReference>
<sequence length="440" mass="46913">MQAKIGLIGAISTLIGTMVGAAIFILLGPLADQTGPSLTLSFLLGAIPALFGSAYYMQLGSMFPSTGGSYVYASRLLNPTMGIITAFFMIMAGVGAIGMLALGFVNYLSFFIAGGSQVIIAISIVLIFVLVNLYGMKFANKIQIVMVAWMLIALLIYIVFGFFYQHSAEFIPIDNGPFLRNGVSGLMMAAVLAFYSYAGYGLITEIGGEIKNPQKNTPRAILISLVIVTLIYMGVSYISTSVVSIEDFISFTTSLPMAASLFLPGWVVTFIAIGGLLAIFTTLNAIMLIIPHEFVVMAKEGVVSKHFARKHKSFGTPYLSLLIVNGITIVLIVSGISETVFATMTVAGLLLSGIVMGMSALNIFKKMPDLYEKAALRIPKPILIACSFLGIVSSLLFTFLAVMDAPIVGAMALALAIIGVIYSKIVKVDILTDSLNKSID</sequence>
<comment type="subcellular location">
    <subcellularLocation>
        <location evidence="1">Cell membrane</location>
        <topology evidence="1">Multi-pass membrane protein</topology>
    </subcellularLocation>
</comment>
<feature type="transmembrane region" description="Helical" evidence="6">
    <location>
        <begin position="185"/>
        <end position="208"/>
    </location>
</feature>
<keyword evidence="3 6" id="KW-0812">Transmembrane</keyword>
<keyword evidence="2" id="KW-1003">Cell membrane</keyword>
<dbReference type="EMBL" id="JBHTLT010000126">
    <property type="protein sequence ID" value="MFD1206606.1"/>
    <property type="molecule type" value="Genomic_DNA"/>
</dbReference>
<keyword evidence="5 6" id="KW-0472">Membrane</keyword>
<feature type="transmembrane region" description="Helical" evidence="6">
    <location>
        <begin position="76"/>
        <end position="104"/>
    </location>
</feature>
<evidence type="ECO:0000313" key="7">
    <source>
        <dbReference type="EMBL" id="MFD1206606.1"/>
    </source>
</evidence>
<keyword evidence="8" id="KW-1185">Reference proteome</keyword>
<feature type="transmembrane region" description="Helical" evidence="6">
    <location>
        <begin position="265"/>
        <end position="290"/>
    </location>
</feature>
<feature type="transmembrane region" description="Helical" evidence="6">
    <location>
        <begin position="407"/>
        <end position="426"/>
    </location>
</feature>
<dbReference type="PANTHER" id="PTHR42770">
    <property type="entry name" value="AMINO ACID TRANSPORTER-RELATED"/>
    <property type="match status" value="1"/>
</dbReference>
<comment type="caution">
    <text evidence="7">The sequence shown here is derived from an EMBL/GenBank/DDBJ whole genome shotgun (WGS) entry which is preliminary data.</text>
</comment>
<proteinExistence type="predicted"/>
<dbReference type="RefSeq" id="WP_381482154.1">
    <property type="nucleotide sequence ID" value="NZ_JBHTLT010000126.1"/>
</dbReference>
<evidence type="ECO:0000256" key="2">
    <source>
        <dbReference type="ARBA" id="ARBA00022475"/>
    </source>
</evidence>
<reference evidence="8" key="1">
    <citation type="journal article" date="2019" name="Int. J. Syst. Evol. Microbiol.">
        <title>The Global Catalogue of Microorganisms (GCM) 10K type strain sequencing project: providing services to taxonomists for standard genome sequencing and annotation.</title>
        <authorList>
            <consortium name="The Broad Institute Genomics Platform"/>
            <consortium name="The Broad Institute Genome Sequencing Center for Infectious Disease"/>
            <person name="Wu L."/>
            <person name="Ma J."/>
        </authorList>
    </citation>
    <scope>NUCLEOTIDE SEQUENCE [LARGE SCALE GENOMIC DNA]</scope>
    <source>
        <strain evidence="8">CCUG 53915</strain>
    </source>
</reference>
<dbReference type="PIRSF" id="PIRSF006060">
    <property type="entry name" value="AA_transporter"/>
    <property type="match status" value="1"/>
</dbReference>
<feature type="transmembrane region" description="Helical" evidence="6">
    <location>
        <begin position="220"/>
        <end position="245"/>
    </location>
</feature>
<feature type="transmembrane region" description="Helical" evidence="6">
    <location>
        <begin position="314"/>
        <end position="334"/>
    </location>
</feature>
<feature type="transmembrane region" description="Helical" evidence="6">
    <location>
        <begin position="382"/>
        <end position="401"/>
    </location>
</feature>
<dbReference type="Pfam" id="PF13520">
    <property type="entry name" value="AA_permease_2"/>
    <property type="match status" value="1"/>
</dbReference>
<feature type="transmembrane region" description="Helical" evidence="6">
    <location>
        <begin position="7"/>
        <end position="31"/>
    </location>
</feature>
<dbReference type="Proteomes" id="UP001597231">
    <property type="component" value="Unassembled WGS sequence"/>
</dbReference>
<feature type="transmembrane region" description="Helical" evidence="6">
    <location>
        <begin position="37"/>
        <end position="56"/>
    </location>
</feature>
<dbReference type="InterPro" id="IPR002293">
    <property type="entry name" value="AA/rel_permease1"/>
</dbReference>
<feature type="transmembrane region" description="Helical" evidence="6">
    <location>
        <begin position="146"/>
        <end position="165"/>
    </location>
</feature>
<dbReference type="Gene3D" id="1.20.1740.10">
    <property type="entry name" value="Amino acid/polyamine transporter I"/>
    <property type="match status" value="1"/>
</dbReference>
<feature type="transmembrane region" description="Helical" evidence="6">
    <location>
        <begin position="340"/>
        <end position="361"/>
    </location>
</feature>